<dbReference type="STRING" id="1759059.ATE48_00420"/>
<proteinExistence type="predicted"/>
<sequence length="66" mass="6392">MRLSFILLLGLVVGCASPAAADGPTAPGGVGGELPCLSGAFGAEASRDSLVAAYGAANVTSEQLWG</sequence>
<dbReference type="AlphaFoldDB" id="A0A1B1AD64"/>
<evidence type="ECO:0000313" key="2">
    <source>
        <dbReference type="EMBL" id="ANP44492.1"/>
    </source>
</evidence>
<feature type="signal peptide" evidence="1">
    <location>
        <begin position="1"/>
        <end position="21"/>
    </location>
</feature>
<dbReference type="EMBL" id="CP013244">
    <property type="protein sequence ID" value="ANP44492.1"/>
    <property type="molecule type" value="Genomic_DNA"/>
</dbReference>
<protein>
    <submittedName>
        <fullName evidence="2">Uncharacterized protein</fullName>
    </submittedName>
</protein>
<dbReference type="Proteomes" id="UP000092498">
    <property type="component" value="Chromosome"/>
</dbReference>
<dbReference type="RefSeq" id="WP_066766635.1">
    <property type="nucleotide sequence ID" value="NZ_CP013244.1"/>
</dbReference>
<keyword evidence="3" id="KW-1185">Reference proteome</keyword>
<gene>
    <name evidence="2" type="ORF">ATE48_00420</name>
</gene>
<feature type="chain" id="PRO_5008518602" evidence="1">
    <location>
        <begin position="22"/>
        <end position="66"/>
    </location>
</feature>
<dbReference type="InParanoid" id="A0A1B1AD64"/>
<evidence type="ECO:0000256" key="1">
    <source>
        <dbReference type="SAM" id="SignalP"/>
    </source>
</evidence>
<keyword evidence="1" id="KW-0732">Signal</keyword>
<reference evidence="2 3" key="1">
    <citation type="submission" date="2015-11" db="EMBL/GenBank/DDBJ databases">
        <title>Whole-Genome Sequence of Candidatus Oderbacter manganicum from the National Park Lower Oder Valley, Germany.</title>
        <authorList>
            <person name="Braun B."/>
            <person name="Liere K."/>
            <person name="Szewzyk U."/>
        </authorList>
    </citation>
    <scope>NUCLEOTIDE SEQUENCE [LARGE SCALE GENOMIC DNA]</scope>
    <source>
        <strain evidence="2 3">OTSz_A_272</strain>
    </source>
</reference>
<organism evidence="2 3">
    <name type="scientific">Candidatus Viadribacter manganicus</name>
    <dbReference type="NCBI Taxonomy" id="1759059"/>
    <lineage>
        <taxon>Bacteria</taxon>
        <taxon>Pseudomonadati</taxon>
        <taxon>Pseudomonadota</taxon>
        <taxon>Alphaproteobacteria</taxon>
        <taxon>Hyphomonadales</taxon>
        <taxon>Hyphomonadaceae</taxon>
        <taxon>Candidatus Viadribacter</taxon>
    </lineage>
</organism>
<evidence type="ECO:0000313" key="3">
    <source>
        <dbReference type="Proteomes" id="UP000092498"/>
    </source>
</evidence>
<dbReference type="KEGG" id="cbot:ATE48_00420"/>
<accession>A0A1B1AD64</accession>
<name>A0A1B1AD64_9PROT</name>
<dbReference type="PROSITE" id="PS51257">
    <property type="entry name" value="PROKAR_LIPOPROTEIN"/>
    <property type="match status" value="1"/>
</dbReference>